<dbReference type="EMBL" id="VOSW01000071">
    <property type="protein sequence ID" value="KAE8756090.1"/>
    <property type="molecule type" value="Genomic_DNA"/>
</dbReference>
<protein>
    <recommendedName>
        <fullName evidence="3">HEPN AbiU2-like domain-containing protein</fullName>
    </recommendedName>
</protein>
<dbReference type="AlphaFoldDB" id="A0A6N6W965"/>
<evidence type="ECO:0008006" key="3">
    <source>
        <dbReference type="Google" id="ProtNLM"/>
    </source>
</evidence>
<proteinExistence type="predicted"/>
<reference evidence="1 2" key="1">
    <citation type="journal article" date="2020" name="Int. J. Syst. Evol. Microbiol.">
        <title>Paraburkholderia madseniana sp. nov., a phenolic acid-degrading bacterium isolated from acidic forest soil.</title>
        <authorList>
            <person name="Wilhelm R.C."/>
            <person name="Murphy S.J.L."/>
            <person name="Feriancek N.M."/>
            <person name="Karasz D.C."/>
            <person name="DeRito C.M."/>
            <person name="Newman J.D."/>
            <person name="Buckley D.H."/>
        </authorList>
    </citation>
    <scope>NUCLEOTIDE SEQUENCE [LARGE SCALE GENOMIC DNA]</scope>
    <source>
        <strain evidence="1 2">RP11</strain>
    </source>
</reference>
<evidence type="ECO:0000313" key="1">
    <source>
        <dbReference type="EMBL" id="KAE8756090.1"/>
    </source>
</evidence>
<accession>A0A6N6W965</accession>
<name>A0A6N6W965_9BURK</name>
<dbReference type="Proteomes" id="UP000463700">
    <property type="component" value="Unassembled WGS sequence"/>
</dbReference>
<dbReference type="OrthoDB" id="9028657at2"/>
<gene>
    <name evidence="1" type="ORF">FSO04_30775</name>
</gene>
<organism evidence="1 2">
    <name type="scientific">Paraburkholderia madseniana</name>
    <dbReference type="NCBI Taxonomy" id="2599607"/>
    <lineage>
        <taxon>Bacteria</taxon>
        <taxon>Pseudomonadati</taxon>
        <taxon>Pseudomonadota</taxon>
        <taxon>Betaproteobacteria</taxon>
        <taxon>Burkholderiales</taxon>
        <taxon>Burkholderiaceae</taxon>
        <taxon>Paraburkholderia</taxon>
    </lineage>
</organism>
<sequence length="172" mass="20353">MALTRRQRLRRVGTVCCHTLRNLAYYRAWFEMEKPRANEQFWISVNGNFADVTVLEWCKVLADDKGKHHWTKVVRDERAFMIGLLARLGTDEVTWSAYVKAMRFLRDKFIAHLDDELLMTLPQLDVAKVSVVYLYTYLLENEDERDVFVDAPQNAVEWFDRFSDEARAIYHA</sequence>
<evidence type="ECO:0000313" key="2">
    <source>
        <dbReference type="Proteomes" id="UP000463700"/>
    </source>
</evidence>
<comment type="caution">
    <text evidence="1">The sequence shown here is derived from an EMBL/GenBank/DDBJ whole genome shotgun (WGS) entry which is preliminary data.</text>
</comment>
<dbReference type="RefSeq" id="WP_154565382.1">
    <property type="nucleotide sequence ID" value="NZ_VOSW01000071.1"/>
</dbReference>